<organism evidence="1 2">
    <name type="scientific">Anabarilius grahami</name>
    <name type="common">Kanglang fish</name>
    <name type="synonym">Barilius grahami</name>
    <dbReference type="NCBI Taxonomy" id="495550"/>
    <lineage>
        <taxon>Eukaryota</taxon>
        <taxon>Metazoa</taxon>
        <taxon>Chordata</taxon>
        <taxon>Craniata</taxon>
        <taxon>Vertebrata</taxon>
        <taxon>Euteleostomi</taxon>
        <taxon>Actinopterygii</taxon>
        <taxon>Neopterygii</taxon>
        <taxon>Teleostei</taxon>
        <taxon>Ostariophysi</taxon>
        <taxon>Cypriniformes</taxon>
        <taxon>Xenocyprididae</taxon>
        <taxon>Xenocypridinae</taxon>
        <taxon>Xenocypridinae incertae sedis</taxon>
        <taxon>Anabarilius</taxon>
    </lineage>
</organism>
<proteinExistence type="predicted"/>
<evidence type="ECO:0000313" key="1">
    <source>
        <dbReference type="EMBL" id="ROL44334.1"/>
    </source>
</evidence>
<dbReference type="AlphaFoldDB" id="A0A3N0YE09"/>
<comment type="caution">
    <text evidence="1">The sequence shown here is derived from an EMBL/GenBank/DDBJ whole genome shotgun (WGS) entry which is preliminary data.</text>
</comment>
<accession>A0A3N0YE09</accession>
<sequence length="145" mass="16377">MNGSQWDANASEVLLQDGGTRPTSTSGRHPSRLETTDYQLICHSDCTRKARTHCRLTPARIQAFNNLSEHHFLHTVLFQRIHRCPTTVAQGRTTSSTITNNSACQQHTHAHGELGQKEPLSVIMSLFYFKASRNLKVMMKKCGWI</sequence>
<protein>
    <submittedName>
        <fullName evidence="1">Uncharacterized protein</fullName>
    </submittedName>
</protein>
<reference evidence="1 2" key="1">
    <citation type="submission" date="2018-10" db="EMBL/GenBank/DDBJ databases">
        <title>Genome assembly for a Yunnan-Guizhou Plateau 3E fish, Anabarilius grahami (Regan), and its evolutionary and genetic applications.</title>
        <authorList>
            <person name="Jiang W."/>
        </authorList>
    </citation>
    <scope>NUCLEOTIDE SEQUENCE [LARGE SCALE GENOMIC DNA]</scope>
    <source>
        <strain evidence="1">AG-KIZ</strain>
        <tissue evidence="1">Muscle</tissue>
    </source>
</reference>
<dbReference type="EMBL" id="RJVU01046259">
    <property type="protein sequence ID" value="ROL44334.1"/>
    <property type="molecule type" value="Genomic_DNA"/>
</dbReference>
<keyword evidence="2" id="KW-1185">Reference proteome</keyword>
<gene>
    <name evidence="1" type="ORF">DPX16_8756</name>
</gene>
<evidence type="ECO:0000313" key="2">
    <source>
        <dbReference type="Proteomes" id="UP000281406"/>
    </source>
</evidence>
<dbReference type="Proteomes" id="UP000281406">
    <property type="component" value="Unassembled WGS sequence"/>
</dbReference>
<name>A0A3N0YE09_ANAGA</name>